<sequence>MPFRSIVATPEELAEIVDAFEKAWREIEARDTIPPLSVPAERERLGYIVAGLWNANTPEQLAELAELAVRHFDATAVQIAVLANIAQPPDP</sequence>
<keyword evidence="2" id="KW-1185">Reference proteome</keyword>
<dbReference type="Proteomes" id="UP000094969">
    <property type="component" value="Chromosome"/>
</dbReference>
<organism evidence="1 2">
    <name type="scientific">Bosea vaviloviae</name>
    <dbReference type="NCBI Taxonomy" id="1526658"/>
    <lineage>
        <taxon>Bacteria</taxon>
        <taxon>Pseudomonadati</taxon>
        <taxon>Pseudomonadota</taxon>
        <taxon>Alphaproteobacteria</taxon>
        <taxon>Hyphomicrobiales</taxon>
        <taxon>Boseaceae</taxon>
        <taxon>Bosea</taxon>
    </lineage>
</organism>
<proteinExistence type="predicted"/>
<evidence type="ECO:0000313" key="1">
    <source>
        <dbReference type="EMBL" id="AOO81614.1"/>
    </source>
</evidence>
<evidence type="ECO:0000313" key="2">
    <source>
        <dbReference type="Proteomes" id="UP000094969"/>
    </source>
</evidence>
<name>A0A1D7U2L4_9HYPH</name>
<reference evidence="1 2" key="1">
    <citation type="journal article" date="2015" name="Antonie Van Leeuwenhoek">
        <title>Bosea vaviloviae sp. nov., a new species of slow-growing rhizobia isolated from nodules of the relict species Vavilovia formosa (Stev.) Fed.</title>
        <authorList>
            <person name="Safronova V.I."/>
            <person name="Kuznetsova I.G."/>
            <person name="Sazanova A.L."/>
            <person name="Kimeklis A.K."/>
            <person name="Belimov A.A."/>
            <person name="Andronov E.E."/>
            <person name="Pinaev A.G."/>
            <person name="Chizhevskaya E.P."/>
            <person name="Pukhaev A.R."/>
            <person name="Popov K.P."/>
            <person name="Willems A."/>
            <person name="Tikhonovich I.A."/>
        </authorList>
    </citation>
    <scope>NUCLEOTIDE SEQUENCE [LARGE SCALE GENOMIC DNA]</scope>
    <source>
        <strain evidence="1 2">Vaf18</strain>
    </source>
</reference>
<dbReference type="RefSeq" id="WP_069690826.1">
    <property type="nucleotide sequence ID" value="NZ_CP017147.1"/>
</dbReference>
<protein>
    <submittedName>
        <fullName evidence="1">Uncharacterized protein</fullName>
    </submittedName>
</protein>
<accession>A0A1D7U2L4</accession>
<gene>
    <name evidence="1" type="ORF">BHK69_15160</name>
</gene>
<dbReference type="OrthoDB" id="8163662at2"/>
<dbReference type="KEGG" id="bvv:BHK69_15160"/>
<dbReference type="EMBL" id="CP017147">
    <property type="protein sequence ID" value="AOO81614.1"/>
    <property type="molecule type" value="Genomic_DNA"/>
</dbReference>
<dbReference type="AlphaFoldDB" id="A0A1D7U2L4"/>